<evidence type="ECO:0000313" key="3">
    <source>
        <dbReference type="Proteomes" id="UP000829196"/>
    </source>
</evidence>
<comment type="caution">
    <text evidence="2">The sequence shown here is derived from an EMBL/GenBank/DDBJ whole genome shotgun (WGS) entry which is preliminary data.</text>
</comment>
<dbReference type="PANTHER" id="PTHR48475:SF1">
    <property type="entry name" value="RNASE H TYPE-1 DOMAIN-CONTAINING PROTEIN"/>
    <property type="match status" value="1"/>
</dbReference>
<dbReference type="InterPro" id="IPR002156">
    <property type="entry name" value="RNaseH_domain"/>
</dbReference>
<accession>A0A8T3ACZ8</accession>
<dbReference type="Proteomes" id="UP000829196">
    <property type="component" value="Unassembled WGS sequence"/>
</dbReference>
<organism evidence="2 3">
    <name type="scientific">Dendrobium nobile</name>
    <name type="common">Orchid</name>
    <dbReference type="NCBI Taxonomy" id="94219"/>
    <lineage>
        <taxon>Eukaryota</taxon>
        <taxon>Viridiplantae</taxon>
        <taxon>Streptophyta</taxon>
        <taxon>Embryophyta</taxon>
        <taxon>Tracheophyta</taxon>
        <taxon>Spermatophyta</taxon>
        <taxon>Magnoliopsida</taxon>
        <taxon>Liliopsida</taxon>
        <taxon>Asparagales</taxon>
        <taxon>Orchidaceae</taxon>
        <taxon>Epidendroideae</taxon>
        <taxon>Malaxideae</taxon>
        <taxon>Dendrobiinae</taxon>
        <taxon>Dendrobium</taxon>
    </lineage>
</organism>
<keyword evidence="3" id="KW-1185">Reference proteome</keyword>
<dbReference type="EMBL" id="JAGYWB010000017">
    <property type="protein sequence ID" value="KAI0493933.1"/>
    <property type="molecule type" value="Genomic_DNA"/>
</dbReference>
<dbReference type="InterPro" id="IPR012337">
    <property type="entry name" value="RNaseH-like_sf"/>
</dbReference>
<dbReference type="Gene3D" id="3.30.420.10">
    <property type="entry name" value="Ribonuclease H-like superfamily/Ribonuclease H"/>
    <property type="match status" value="1"/>
</dbReference>
<dbReference type="SMR" id="A0A8T3ACZ8"/>
<dbReference type="AlphaFoldDB" id="A0A8T3ACZ8"/>
<dbReference type="PANTHER" id="PTHR48475">
    <property type="entry name" value="RIBONUCLEASE H"/>
    <property type="match status" value="1"/>
</dbReference>
<evidence type="ECO:0000313" key="2">
    <source>
        <dbReference type="EMBL" id="KAI0493933.1"/>
    </source>
</evidence>
<dbReference type="InterPro" id="IPR036397">
    <property type="entry name" value="RNaseH_sf"/>
</dbReference>
<dbReference type="OrthoDB" id="1938451at2759"/>
<dbReference type="CDD" id="cd09279">
    <property type="entry name" value="RNase_HI_like"/>
    <property type="match status" value="1"/>
</dbReference>
<evidence type="ECO:0000259" key="1">
    <source>
        <dbReference type="Pfam" id="PF13456"/>
    </source>
</evidence>
<proteinExistence type="predicted"/>
<dbReference type="GO" id="GO:0003676">
    <property type="term" value="F:nucleic acid binding"/>
    <property type="evidence" value="ECO:0007669"/>
    <property type="project" value="InterPro"/>
</dbReference>
<dbReference type="GO" id="GO:0004523">
    <property type="term" value="F:RNA-DNA hybrid ribonuclease activity"/>
    <property type="evidence" value="ECO:0007669"/>
    <property type="project" value="InterPro"/>
</dbReference>
<name>A0A8T3ACZ8_DENNO</name>
<gene>
    <name evidence="2" type="ORF">KFK09_024060</name>
</gene>
<dbReference type="Pfam" id="PF13456">
    <property type="entry name" value="RVT_3"/>
    <property type="match status" value="1"/>
</dbReference>
<sequence length="124" mass="14235">MRFSFSLTEPQTNNEAEYEALLAGLEIAIDVIIQHLQIFGDSQLVINQVFYIYKIRKVKLAHYHRQALELLKQIPNVEIARVPQGQNAKADCLAKLAKEMANINEERPIFIGVYTRRVLEPSLL</sequence>
<protein>
    <recommendedName>
        <fullName evidence="1">RNase H type-1 domain-containing protein</fullName>
    </recommendedName>
</protein>
<feature type="domain" description="RNase H type-1" evidence="1">
    <location>
        <begin position="7"/>
        <end position="97"/>
    </location>
</feature>
<dbReference type="SUPFAM" id="SSF53098">
    <property type="entry name" value="Ribonuclease H-like"/>
    <property type="match status" value="1"/>
</dbReference>
<reference evidence="2" key="1">
    <citation type="journal article" date="2022" name="Front. Genet.">
        <title>Chromosome-Scale Assembly of the Dendrobium nobile Genome Provides Insights Into the Molecular Mechanism of the Biosynthesis of the Medicinal Active Ingredient of Dendrobium.</title>
        <authorList>
            <person name="Xu Q."/>
            <person name="Niu S.-C."/>
            <person name="Li K.-L."/>
            <person name="Zheng P.-J."/>
            <person name="Zhang X.-J."/>
            <person name="Jia Y."/>
            <person name="Liu Y."/>
            <person name="Niu Y.-X."/>
            <person name="Yu L.-H."/>
            <person name="Chen D.-F."/>
            <person name="Zhang G.-Q."/>
        </authorList>
    </citation>
    <scope>NUCLEOTIDE SEQUENCE</scope>
    <source>
        <tissue evidence="2">Leaf</tissue>
    </source>
</reference>